<dbReference type="Gene3D" id="3.40.50.1110">
    <property type="entry name" value="SGNH hydrolase"/>
    <property type="match status" value="1"/>
</dbReference>
<evidence type="ECO:0000259" key="1">
    <source>
        <dbReference type="Pfam" id="PF13472"/>
    </source>
</evidence>
<name>A0ABT1W387_9PROT</name>
<dbReference type="InterPro" id="IPR036514">
    <property type="entry name" value="SGNH_hydro_sf"/>
</dbReference>
<dbReference type="Proteomes" id="UP001524587">
    <property type="component" value="Unassembled WGS sequence"/>
</dbReference>
<dbReference type="Pfam" id="PF13472">
    <property type="entry name" value="Lipase_GDSL_2"/>
    <property type="match status" value="1"/>
</dbReference>
<protein>
    <submittedName>
        <fullName evidence="2">GDSL-type esterase/lipase family protein</fullName>
    </submittedName>
</protein>
<feature type="domain" description="SGNH hydrolase-type esterase" evidence="1">
    <location>
        <begin position="2"/>
        <end position="160"/>
    </location>
</feature>
<evidence type="ECO:0000313" key="3">
    <source>
        <dbReference type="Proteomes" id="UP001524587"/>
    </source>
</evidence>
<organism evidence="2 3">
    <name type="scientific">Endosaccharibacter trunci</name>
    <dbReference type="NCBI Taxonomy" id="2812733"/>
    <lineage>
        <taxon>Bacteria</taxon>
        <taxon>Pseudomonadati</taxon>
        <taxon>Pseudomonadota</taxon>
        <taxon>Alphaproteobacteria</taxon>
        <taxon>Acetobacterales</taxon>
        <taxon>Acetobacteraceae</taxon>
        <taxon>Endosaccharibacter</taxon>
    </lineage>
</organism>
<reference evidence="2 3" key="1">
    <citation type="submission" date="2022-06" db="EMBL/GenBank/DDBJ databases">
        <title>Endosaccharibacter gen. nov., sp. nov., endophytic bacteria isolated from sugarcane.</title>
        <authorList>
            <person name="Pitiwittayakul N."/>
            <person name="Yukphan P."/>
            <person name="Charoenyingcharoen P."/>
            <person name="Tanasupawat S."/>
        </authorList>
    </citation>
    <scope>NUCLEOTIDE SEQUENCE [LARGE SCALE GENOMIC DNA]</scope>
    <source>
        <strain evidence="2 3">KSS8</strain>
    </source>
</reference>
<keyword evidence="3" id="KW-1185">Reference proteome</keyword>
<sequence>MIGDSIAAHWPGSIARWMGGPTQNLGVSGDTPRGLLWRLGLIQGHRSWKRILLIIGVNGAGSEPLCHDVAPAVVADIRALHRIAPEATLSVLAIMQVGEGLRPFRGQIADIDRRLADATGRERFTFIDPNPALLAACADKETCPLLLPDWIHPSGAGYDAIGPLVARAFGVGPATSGR</sequence>
<dbReference type="SUPFAM" id="SSF52266">
    <property type="entry name" value="SGNH hydrolase"/>
    <property type="match status" value="1"/>
</dbReference>
<comment type="caution">
    <text evidence="2">The sequence shown here is derived from an EMBL/GenBank/DDBJ whole genome shotgun (WGS) entry which is preliminary data.</text>
</comment>
<proteinExistence type="predicted"/>
<accession>A0ABT1W387</accession>
<dbReference type="EMBL" id="JAMSKV010000001">
    <property type="protein sequence ID" value="MCQ8277345.1"/>
    <property type="molecule type" value="Genomic_DNA"/>
</dbReference>
<evidence type="ECO:0000313" key="2">
    <source>
        <dbReference type="EMBL" id="MCQ8277345.1"/>
    </source>
</evidence>
<dbReference type="InterPro" id="IPR013830">
    <property type="entry name" value="SGNH_hydro"/>
</dbReference>
<dbReference type="RefSeq" id="WP_422862775.1">
    <property type="nucleotide sequence ID" value="NZ_JAMSKV010000001.1"/>
</dbReference>
<gene>
    <name evidence="2" type="ORF">NFI95_02625</name>
</gene>